<dbReference type="PANTHER" id="PTHR30032">
    <property type="entry name" value="N-ACETYLMURAMOYL-L-ALANINE AMIDASE-RELATED"/>
    <property type="match status" value="1"/>
</dbReference>
<evidence type="ECO:0000256" key="1">
    <source>
        <dbReference type="SAM" id="MobiDB-lite"/>
    </source>
</evidence>
<gene>
    <name evidence="3" type="ORF">SAMN05216199_0998</name>
</gene>
<evidence type="ECO:0000313" key="4">
    <source>
        <dbReference type="Proteomes" id="UP000199019"/>
    </source>
</evidence>
<dbReference type="Gene3D" id="3.40.390.10">
    <property type="entry name" value="Collagenase (Catalytic Domain)"/>
    <property type="match status" value="1"/>
</dbReference>
<dbReference type="RefSeq" id="WP_091755815.1">
    <property type="nucleotide sequence ID" value="NZ_FOHB01000001.1"/>
</dbReference>
<dbReference type="SUPFAM" id="SSF55486">
    <property type="entry name" value="Metalloproteases ('zincins'), catalytic domain"/>
    <property type="match status" value="1"/>
</dbReference>
<proteinExistence type="predicted"/>
<dbReference type="InterPro" id="IPR051922">
    <property type="entry name" value="Bact_Sporulation_Assoc"/>
</dbReference>
<organism evidence="3 4">
    <name type="scientific">Pedococcus cremeus</name>
    <dbReference type="NCBI Taxonomy" id="587636"/>
    <lineage>
        <taxon>Bacteria</taxon>
        <taxon>Bacillati</taxon>
        <taxon>Actinomycetota</taxon>
        <taxon>Actinomycetes</taxon>
        <taxon>Micrococcales</taxon>
        <taxon>Intrasporangiaceae</taxon>
        <taxon>Pedococcus</taxon>
    </lineage>
</organism>
<dbReference type="Proteomes" id="UP000199019">
    <property type="component" value="Unassembled WGS sequence"/>
</dbReference>
<dbReference type="Pfam" id="PF04122">
    <property type="entry name" value="CW_binding_2"/>
    <property type="match status" value="3"/>
</dbReference>
<protein>
    <submittedName>
        <fullName evidence="3">Putative cell wall binding repeat 2</fullName>
    </submittedName>
</protein>
<keyword evidence="4" id="KW-1185">Reference proteome</keyword>
<dbReference type="AlphaFoldDB" id="A0A1H9RKR4"/>
<accession>A0A1H9RKR4</accession>
<dbReference type="EMBL" id="FOHB01000001">
    <property type="protein sequence ID" value="SER72539.1"/>
    <property type="molecule type" value="Genomic_DNA"/>
</dbReference>
<sequence length="756" mass="76528">MRRIALATAVAVVASLSAAYSAAAAPGDPGDPGGKRATYTGTVQTVVREEHRGGPSTLGPGRKQGPERQRVLHTGRRVVPLAAGSLAHAADGSTVTVQTQQTTDGAKVLSSTTLASGSTTATAPVTREVYAALVVPSDMATTTARFTATNVEDTIKQVSSYWMSQTDNQVGFAVTKVLPTYTSKFACGDVYNMWNEALAKMPEAQGVGKHLLLVAPPGADGYGCDYGIASVGGLNASDNTAFVSDLNQSVVAHELGHNLGREHSNGLRCTGTQDAPVIAGSFSGCVEYPYRDYLDVMGMSGSGFGEGNLNAVQLAGMGLVPEAVQTVKAGSGVTTVKLAPLSAPVTTRRALKIGDPSGATYYVDYRYPSGRDLFRASSYFGYSLGVEVLRSDPAAPSGSGSYVLDATPTGDSSDMDRVVPVGGTFRSASGKVIISVDKADATGATLRVNSGATAQRWSGADRYASSAAFSAKSYAAGVPVAYVASGLTFPDALSGAPIAGENGGPVLLTAPTSIPSPIATELGRLKPGKIVVLGGTAAVSNTVKTALAKYATSGTVVRWAGADRYASSAKFSANSFAPGVSVAYVANGLTFPDALSGAPIAGKTPGPVLLTGATSVPSVIATELARLKPSKIVVLGGTGAVSTTVRTALAQYATSGVVERWAGSDRFSSSATFSAKSYAAGVPVAYVANGLAFPDALSGAPIAGKAKGPVLLTGATTLPPSIATELKRLKPKKIVVLGGTGAVSSAVQSTLAAYLG</sequence>
<keyword evidence="2" id="KW-0732">Signal</keyword>
<feature type="region of interest" description="Disordered" evidence="1">
    <location>
        <begin position="45"/>
        <end position="69"/>
    </location>
</feature>
<feature type="region of interest" description="Disordered" evidence="1">
    <location>
        <begin position="395"/>
        <end position="416"/>
    </location>
</feature>
<dbReference type="OrthoDB" id="5188291at2"/>
<dbReference type="STRING" id="587636.SAMN05216199_0998"/>
<evidence type="ECO:0000313" key="3">
    <source>
        <dbReference type="EMBL" id="SER72539.1"/>
    </source>
</evidence>
<dbReference type="InterPro" id="IPR024079">
    <property type="entry name" value="MetalloPept_cat_dom_sf"/>
</dbReference>
<dbReference type="GO" id="GO:0008237">
    <property type="term" value="F:metallopeptidase activity"/>
    <property type="evidence" value="ECO:0007669"/>
    <property type="project" value="InterPro"/>
</dbReference>
<feature type="chain" id="PRO_5011795246" evidence="2">
    <location>
        <begin position="25"/>
        <end position="756"/>
    </location>
</feature>
<reference evidence="4" key="1">
    <citation type="submission" date="2016-10" db="EMBL/GenBank/DDBJ databases">
        <authorList>
            <person name="Varghese N."/>
            <person name="Submissions S."/>
        </authorList>
    </citation>
    <scope>NUCLEOTIDE SEQUENCE [LARGE SCALE GENOMIC DNA]</scope>
    <source>
        <strain evidence="4">CGMCC 1.6963</strain>
    </source>
</reference>
<feature type="signal peptide" evidence="2">
    <location>
        <begin position="1"/>
        <end position="24"/>
    </location>
</feature>
<dbReference type="PANTHER" id="PTHR30032:SF8">
    <property type="entry name" value="GERMINATION-SPECIFIC N-ACETYLMURAMOYL-L-ALANINE AMIDASE"/>
    <property type="match status" value="1"/>
</dbReference>
<name>A0A1H9RKR4_9MICO</name>
<evidence type="ECO:0000256" key="2">
    <source>
        <dbReference type="SAM" id="SignalP"/>
    </source>
</evidence>
<dbReference type="InterPro" id="IPR007253">
    <property type="entry name" value="Cell_wall-bd_2"/>
</dbReference>